<evidence type="ECO:0000313" key="1">
    <source>
        <dbReference type="EMBL" id="WQH05792.1"/>
    </source>
</evidence>
<dbReference type="Proteomes" id="UP001326110">
    <property type="component" value="Chromosome"/>
</dbReference>
<dbReference type="RefSeq" id="WP_019922736.1">
    <property type="nucleotide sequence ID" value="NZ_CP140152.1"/>
</dbReference>
<reference evidence="1 2" key="1">
    <citation type="submission" date="2023-11" db="EMBL/GenBank/DDBJ databases">
        <title>MicrobeMod: A computational toolkit for identifying prokaryotic methylation and restriction-modification with nanopore sequencing.</title>
        <authorList>
            <person name="Crits-Christoph A."/>
            <person name="Kang S.C."/>
            <person name="Lee H."/>
            <person name="Ostrov N."/>
        </authorList>
    </citation>
    <scope>NUCLEOTIDE SEQUENCE [LARGE SCALE GENOMIC DNA]</scope>
    <source>
        <strain evidence="1 2">ATCC 25935</strain>
    </source>
</reference>
<name>A0ABZ0Y2T9_9BURK</name>
<keyword evidence="2" id="KW-1185">Reference proteome</keyword>
<accession>A0ABZ0Y2T9</accession>
<protein>
    <recommendedName>
        <fullName evidence="3">Cold-shock protein</fullName>
    </recommendedName>
</protein>
<evidence type="ECO:0008006" key="3">
    <source>
        <dbReference type="Google" id="ProtNLM"/>
    </source>
</evidence>
<evidence type="ECO:0000313" key="2">
    <source>
        <dbReference type="Proteomes" id="UP001326110"/>
    </source>
</evidence>
<organism evidence="1 2">
    <name type="scientific">Duganella zoogloeoides</name>
    <dbReference type="NCBI Taxonomy" id="75659"/>
    <lineage>
        <taxon>Bacteria</taxon>
        <taxon>Pseudomonadati</taxon>
        <taxon>Pseudomonadota</taxon>
        <taxon>Betaproteobacteria</taxon>
        <taxon>Burkholderiales</taxon>
        <taxon>Oxalobacteraceae</taxon>
        <taxon>Telluria group</taxon>
        <taxon>Duganella</taxon>
    </lineage>
</organism>
<dbReference type="GeneID" id="43164399"/>
<dbReference type="EMBL" id="CP140152">
    <property type="protein sequence ID" value="WQH05792.1"/>
    <property type="molecule type" value="Genomic_DNA"/>
</dbReference>
<proteinExistence type="predicted"/>
<sequence length="72" mass="7577">MKFITGKIVAGQVIVDGAPFDEGTVVSVFTHEADEPFELSDGEEAALMLSIQEAERGEVISGAELIASLRGP</sequence>
<gene>
    <name evidence="1" type="ORF">SR858_05485</name>
</gene>